<evidence type="ECO:0000313" key="3">
    <source>
        <dbReference type="Proteomes" id="UP000536179"/>
    </source>
</evidence>
<feature type="transmembrane region" description="Helical" evidence="1">
    <location>
        <begin position="68"/>
        <end position="87"/>
    </location>
</feature>
<name>A0A7W5H6G4_9BACT</name>
<dbReference type="Proteomes" id="UP000536179">
    <property type="component" value="Unassembled WGS sequence"/>
</dbReference>
<feature type="transmembrane region" description="Helical" evidence="1">
    <location>
        <begin position="30"/>
        <end position="56"/>
    </location>
</feature>
<organism evidence="2 3">
    <name type="scientific">Aporhodopirellula rubra</name>
    <dbReference type="NCBI Taxonomy" id="980271"/>
    <lineage>
        <taxon>Bacteria</taxon>
        <taxon>Pseudomonadati</taxon>
        <taxon>Planctomycetota</taxon>
        <taxon>Planctomycetia</taxon>
        <taxon>Pirellulales</taxon>
        <taxon>Pirellulaceae</taxon>
        <taxon>Aporhodopirellula</taxon>
    </lineage>
</organism>
<dbReference type="RefSeq" id="WP_246419711.1">
    <property type="nucleotide sequence ID" value="NZ_JACHXU010000008.1"/>
</dbReference>
<dbReference type="AlphaFoldDB" id="A0A7W5H6G4"/>
<proteinExistence type="predicted"/>
<comment type="caution">
    <text evidence="2">The sequence shown here is derived from an EMBL/GenBank/DDBJ whole genome shotgun (WGS) entry which is preliminary data.</text>
</comment>
<accession>A0A7W5H6G4</accession>
<protein>
    <submittedName>
        <fullName evidence="2">Uncharacterized protein</fullName>
    </submittedName>
</protein>
<sequence length="119" mass="13392">MRTQTVRSRIFRSSRQSPIQRRKAKSRAEVSLKMIVGMVLGIELVGGPALLAMSMLGGFDLVQSPVFASWWMTGFAIVGGWSGVRFLPRFSRDRGPTVDFLIDPRHVRSSLGFYDYPKL</sequence>
<keyword evidence="1" id="KW-1133">Transmembrane helix</keyword>
<evidence type="ECO:0000313" key="2">
    <source>
        <dbReference type="EMBL" id="MBB3206950.1"/>
    </source>
</evidence>
<gene>
    <name evidence="2" type="ORF">FHS27_002764</name>
</gene>
<keyword evidence="3" id="KW-1185">Reference proteome</keyword>
<evidence type="ECO:0000256" key="1">
    <source>
        <dbReference type="SAM" id="Phobius"/>
    </source>
</evidence>
<keyword evidence="1" id="KW-0472">Membrane</keyword>
<keyword evidence="1" id="KW-0812">Transmembrane</keyword>
<reference evidence="2 3" key="1">
    <citation type="submission" date="2020-08" db="EMBL/GenBank/DDBJ databases">
        <title>Genomic Encyclopedia of Type Strains, Phase III (KMG-III): the genomes of soil and plant-associated and newly described type strains.</title>
        <authorList>
            <person name="Whitman W."/>
        </authorList>
    </citation>
    <scope>NUCLEOTIDE SEQUENCE [LARGE SCALE GENOMIC DNA]</scope>
    <source>
        <strain evidence="2 3">CECT 8075</strain>
    </source>
</reference>
<dbReference type="EMBL" id="JACHXU010000008">
    <property type="protein sequence ID" value="MBB3206950.1"/>
    <property type="molecule type" value="Genomic_DNA"/>
</dbReference>